<feature type="signal peptide" evidence="2">
    <location>
        <begin position="1"/>
        <end position="21"/>
    </location>
</feature>
<proteinExistence type="predicted"/>
<keyword evidence="1" id="KW-0175">Coiled coil</keyword>
<evidence type="ECO:0000256" key="1">
    <source>
        <dbReference type="SAM" id="Coils"/>
    </source>
</evidence>
<dbReference type="Proteomes" id="UP001589813">
    <property type="component" value="Unassembled WGS sequence"/>
</dbReference>
<keyword evidence="2" id="KW-0732">Signal</keyword>
<dbReference type="EMBL" id="JBHLXP010000001">
    <property type="protein sequence ID" value="MFC0047827.1"/>
    <property type="molecule type" value="Genomic_DNA"/>
</dbReference>
<feature type="domain" description="DUF4124" evidence="3">
    <location>
        <begin position="11"/>
        <end position="59"/>
    </location>
</feature>
<accession>A0ABV6BCL0</accession>
<comment type="caution">
    <text evidence="4">The sequence shown here is derived from an EMBL/GenBank/DDBJ whole genome shotgun (WGS) entry which is preliminary data.</text>
</comment>
<sequence>MNVALGCRLLCAALLTFTVNAQEYYRWHDNSGQLHVSQTPPSAGIDYEIVDTQAKSAVTKVKATAVAAPAKPLDAKQIKALNQQVEQVNQQLKQQNCQQARTNKQRLTAEAPVSITNAEGAEVALTTEMRAEQLVVTEQHIREFCQPDTPAPSKK</sequence>
<protein>
    <submittedName>
        <fullName evidence="4">DUF4124 domain-containing protein</fullName>
    </submittedName>
</protein>
<gene>
    <name evidence="4" type="ORF">ACFFJP_05965</name>
</gene>
<reference evidence="4 5" key="1">
    <citation type="submission" date="2024-09" db="EMBL/GenBank/DDBJ databases">
        <authorList>
            <person name="Sun Q."/>
            <person name="Mori K."/>
        </authorList>
    </citation>
    <scope>NUCLEOTIDE SEQUENCE [LARGE SCALE GENOMIC DNA]</scope>
    <source>
        <strain evidence="4 5">KCTC 23315</strain>
    </source>
</reference>
<evidence type="ECO:0000313" key="5">
    <source>
        <dbReference type="Proteomes" id="UP001589813"/>
    </source>
</evidence>
<evidence type="ECO:0000259" key="3">
    <source>
        <dbReference type="Pfam" id="PF13511"/>
    </source>
</evidence>
<feature type="chain" id="PRO_5046044324" evidence="2">
    <location>
        <begin position="22"/>
        <end position="155"/>
    </location>
</feature>
<dbReference type="RefSeq" id="WP_377241440.1">
    <property type="nucleotide sequence ID" value="NZ_JBHLXP010000001.1"/>
</dbReference>
<evidence type="ECO:0000313" key="4">
    <source>
        <dbReference type="EMBL" id="MFC0047827.1"/>
    </source>
</evidence>
<feature type="coiled-coil region" evidence="1">
    <location>
        <begin position="75"/>
        <end position="110"/>
    </location>
</feature>
<dbReference type="Pfam" id="PF13511">
    <property type="entry name" value="DUF4124"/>
    <property type="match status" value="1"/>
</dbReference>
<evidence type="ECO:0000256" key="2">
    <source>
        <dbReference type="SAM" id="SignalP"/>
    </source>
</evidence>
<keyword evidence="5" id="KW-1185">Reference proteome</keyword>
<dbReference type="InterPro" id="IPR025392">
    <property type="entry name" value="DUF4124"/>
</dbReference>
<name>A0ABV6BCL0_9GAMM</name>
<organism evidence="4 5">
    <name type="scientific">Rheinheimera tilapiae</name>
    <dbReference type="NCBI Taxonomy" id="875043"/>
    <lineage>
        <taxon>Bacteria</taxon>
        <taxon>Pseudomonadati</taxon>
        <taxon>Pseudomonadota</taxon>
        <taxon>Gammaproteobacteria</taxon>
        <taxon>Chromatiales</taxon>
        <taxon>Chromatiaceae</taxon>
        <taxon>Rheinheimera</taxon>
    </lineage>
</organism>